<evidence type="ECO:0000313" key="4">
    <source>
        <dbReference type="Proteomes" id="UP000548867"/>
    </source>
</evidence>
<name>A0A7W6CL21_9SPHN</name>
<comment type="caution">
    <text evidence="3">The sequence shown here is derived from an EMBL/GenBank/DDBJ whole genome shotgun (WGS) entry which is preliminary data.</text>
</comment>
<evidence type="ECO:0000313" key="3">
    <source>
        <dbReference type="EMBL" id="MBB3956599.1"/>
    </source>
</evidence>
<dbReference type="PROSITE" id="PS00455">
    <property type="entry name" value="AMP_BINDING"/>
    <property type="match status" value="1"/>
</dbReference>
<protein>
    <submittedName>
        <fullName evidence="3">Acyl-CoA synthetase (AMP-forming)/AMP-acid ligase II</fullName>
    </submittedName>
</protein>
<dbReference type="Proteomes" id="UP000548867">
    <property type="component" value="Unassembled WGS sequence"/>
</dbReference>
<dbReference type="InterPro" id="IPR042099">
    <property type="entry name" value="ANL_N_sf"/>
</dbReference>
<dbReference type="EMBL" id="JACIDX010000015">
    <property type="protein sequence ID" value="MBB3956599.1"/>
    <property type="molecule type" value="Genomic_DNA"/>
</dbReference>
<organism evidence="3 4">
    <name type="scientific">Novosphingobium sediminicola</name>
    <dbReference type="NCBI Taxonomy" id="563162"/>
    <lineage>
        <taxon>Bacteria</taxon>
        <taxon>Pseudomonadati</taxon>
        <taxon>Pseudomonadota</taxon>
        <taxon>Alphaproteobacteria</taxon>
        <taxon>Sphingomonadales</taxon>
        <taxon>Sphingomonadaceae</taxon>
        <taxon>Novosphingobium</taxon>
    </lineage>
</organism>
<dbReference type="Pfam" id="PF13193">
    <property type="entry name" value="AMP-binding_C"/>
    <property type="match status" value="1"/>
</dbReference>
<gene>
    <name evidence="3" type="ORF">GGR38_003565</name>
</gene>
<dbReference type="Gene3D" id="3.40.50.12780">
    <property type="entry name" value="N-terminal domain of ligase-like"/>
    <property type="match status" value="1"/>
</dbReference>
<keyword evidence="3" id="KW-0436">Ligase</keyword>
<dbReference type="InterPro" id="IPR025110">
    <property type="entry name" value="AMP-bd_C"/>
</dbReference>
<dbReference type="Pfam" id="PF00501">
    <property type="entry name" value="AMP-binding"/>
    <property type="match status" value="1"/>
</dbReference>
<feature type="domain" description="AMP-dependent synthetase/ligase" evidence="1">
    <location>
        <begin position="7"/>
        <end position="377"/>
    </location>
</feature>
<dbReference type="Gene3D" id="3.30.300.30">
    <property type="match status" value="1"/>
</dbReference>
<dbReference type="InterPro" id="IPR000873">
    <property type="entry name" value="AMP-dep_synth/lig_dom"/>
</dbReference>
<dbReference type="InterPro" id="IPR050237">
    <property type="entry name" value="ATP-dep_AMP-bd_enzyme"/>
</dbReference>
<dbReference type="PANTHER" id="PTHR43767:SF7">
    <property type="entry name" value="MEDIUM_LONG-CHAIN-FATTY-ACID--COA LIGASE FADD8"/>
    <property type="match status" value="1"/>
</dbReference>
<dbReference type="InterPro" id="IPR020845">
    <property type="entry name" value="AMP-binding_CS"/>
</dbReference>
<dbReference type="AlphaFoldDB" id="A0A7W6CL21"/>
<dbReference type="SUPFAM" id="SSF56801">
    <property type="entry name" value="Acetyl-CoA synthetase-like"/>
    <property type="match status" value="1"/>
</dbReference>
<sequence length="521" mass="56199">MRNIDYFDKSAALYPERPVLETQQGAITYAAMQRMTHRLAGAMAAAGLQPQEAVAIMSPNHPGVLTAMLSLWRAGAVWIPVNTRNALPDTIAYLRYVRAGWLFYHSSLSAEAHEAARQVPSIRHLICLDAPDAGNPCLDGFMLPPDAPPFPDLGGPDGGDRELCAIIATGGTTGPAKGVRALNRSWGTMLESIAILMAVEEIPVFLATAPLSHAAGPFALAGIAMGATIVMLPAFDAHAVMEAIQTHRVTHMFLPPTALYSMLAHPDVRHYNYSSMRYFLLAGSACSPEKLRQAVEVFGPCLCQSYGQTEFHLIATWLPPEIVAAAAAGDHPERLASCGRATMSVRLELMDDDGALLPVGEVGEIVGRGGIVCDGYFEMEEATTEVRTHGWHHTGDVGRRDEHGFFYIVDRKKDMIVTGGFNVFCSEVEAAVSEMAGVHECAAIGIPDEKWGEAVSVLVVANSVKAPDAAAIMAHCKARLGSVKAPKHVFFRDSLPRTPVGKFDKKAMRAEFWQGQSRSVN</sequence>
<evidence type="ECO:0000259" key="1">
    <source>
        <dbReference type="Pfam" id="PF00501"/>
    </source>
</evidence>
<reference evidence="3 4" key="1">
    <citation type="submission" date="2020-08" db="EMBL/GenBank/DDBJ databases">
        <title>Genomic Encyclopedia of Type Strains, Phase IV (KMG-IV): sequencing the most valuable type-strain genomes for metagenomic binning, comparative biology and taxonomic classification.</title>
        <authorList>
            <person name="Goeker M."/>
        </authorList>
    </citation>
    <scope>NUCLEOTIDE SEQUENCE [LARGE SCALE GENOMIC DNA]</scope>
    <source>
        <strain evidence="3 4">DSM 27057</strain>
    </source>
</reference>
<feature type="domain" description="AMP-binding enzyme C-terminal" evidence="2">
    <location>
        <begin position="427"/>
        <end position="502"/>
    </location>
</feature>
<proteinExistence type="predicted"/>
<dbReference type="InterPro" id="IPR045851">
    <property type="entry name" value="AMP-bd_C_sf"/>
</dbReference>
<dbReference type="GO" id="GO:0016877">
    <property type="term" value="F:ligase activity, forming carbon-sulfur bonds"/>
    <property type="evidence" value="ECO:0007669"/>
    <property type="project" value="UniProtKB-ARBA"/>
</dbReference>
<accession>A0A7W6CL21</accession>
<dbReference type="RefSeq" id="WP_183627470.1">
    <property type="nucleotide sequence ID" value="NZ_JACIDX010000015.1"/>
</dbReference>
<dbReference type="PANTHER" id="PTHR43767">
    <property type="entry name" value="LONG-CHAIN-FATTY-ACID--COA LIGASE"/>
    <property type="match status" value="1"/>
</dbReference>
<evidence type="ECO:0000259" key="2">
    <source>
        <dbReference type="Pfam" id="PF13193"/>
    </source>
</evidence>
<keyword evidence="4" id="KW-1185">Reference proteome</keyword>